<keyword evidence="2" id="KW-0456">Lyase</keyword>
<dbReference type="InterPro" id="IPR036108">
    <property type="entry name" value="4pyrrol_syn_uPrphyn_synt_sf"/>
</dbReference>
<feature type="domain" description="Tetrapyrrole biosynthesis uroporphyrinogen III synthase" evidence="1">
    <location>
        <begin position="18"/>
        <end position="258"/>
    </location>
</feature>
<dbReference type="GO" id="GO:0004852">
    <property type="term" value="F:uroporphyrinogen-III synthase activity"/>
    <property type="evidence" value="ECO:0007669"/>
    <property type="project" value="UniProtKB-EC"/>
</dbReference>
<dbReference type="NCBIfam" id="NF004584">
    <property type="entry name" value="PRK05928.2-1"/>
    <property type="match status" value="1"/>
</dbReference>
<sequence length="269" mass="30017">MKKLEGKKIAIAGGRKADEISKLIENFGGTPLIRPAQGTVFLDDSNVKESLNRLLHEKCDWIIFTTGIGTDKLYRLAKETGNEDQFIHVLKEAKIAARGYKTVNVLKKLGIKPTIRDGDGTTAGLTRMFQPYNLEGQHVALQLYGAPAPQMIDWLEKSGANYFEILPYRHIPPADEKMEQIVSEILNGAVDVVAFTSGPQIRFMVEYAHKIQKRTEFIHALNEKVLALSVGKVTEAAIREEGINRVVTPEIERIGSMVVTLAEYVEKNK</sequence>
<dbReference type="GO" id="GO:0006780">
    <property type="term" value="P:uroporphyrinogen III biosynthetic process"/>
    <property type="evidence" value="ECO:0007669"/>
    <property type="project" value="InterPro"/>
</dbReference>
<dbReference type="RefSeq" id="WP_160645752.1">
    <property type="nucleotide sequence ID" value="NZ_SIJB01000019.1"/>
</dbReference>
<dbReference type="AlphaFoldDB" id="A0A6N9PZL3"/>
<dbReference type="Pfam" id="PF02602">
    <property type="entry name" value="HEM4"/>
    <property type="match status" value="1"/>
</dbReference>
<evidence type="ECO:0000259" key="1">
    <source>
        <dbReference type="Pfam" id="PF02602"/>
    </source>
</evidence>
<name>A0A6N9PZL3_9BACL</name>
<comment type="caution">
    <text evidence="2">The sequence shown here is derived from an EMBL/GenBank/DDBJ whole genome shotgun (WGS) entry which is preliminary data.</text>
</comment>
<dbReference type="EMBL" id="SIJB01000019">
    <property type="protein sequence ID" value="NBI28951.1"/>
    <property type="molecule type" value="Genomic_DNA"/>
</dbReference>
<dbReference type="InterPro" id="IPR039793">
    <property type="entry name" value="UROS/Hem4"/>
</dbReference>
<dbReference type="Proteomes" id="UP000448943">
    <property type="component" value="Unassembled WGS sequence"/>
</dbReference>
<dbReference type="Gene3D" id="3.40.50.10090">
    <property type="match status" value="2"/>
</dbReference>
<dbReference type="EC" id="4.2.1.75" evidence="2"/>
<accession>A0A6N9PZL3</accession>
<gene>
    <name evidence="2" type="ORF">ERL59_08260</name>
</gene>
<dbReference type="PANTHER" id="PTHR40082:SF1">
    <property type="entry name" value="BLR5956 PROTEIN"/>
    <property type="match status" value="1"/>
</dbReference>
<dbReference type="PANTHER" id="PTHR40082">
    <property type="entry name" value="BLR5956 PROTEIN"/>
    <property type="match status" value="1"/>
</dbReference>
<dbReference type="SUPFAM" id="SSF69618">
    <property type="entry name" value="HemD-like"/>
    <property type="match status" value="1"/>
</dbReference>
<dbReference type="CDD" id="cd06578">
    <property type="entry name" value="HemD"/>
    <property type="match status" value="1"/>
</dbReference>
<evidence type="ECO:0000313" key="3">
    <source>
        <dbReference type="Proteomes" id="UP000448943"/>
    </source>
</evidence>
<proteinExistence type="predicted"/>
<reference evidence="2 3" key="1">
    <citation type="submission" date="2019-01" db="EMBL/GenBank/DDBJ databases">
        <title>Chengkuizengella sp. nov., isolated from deep-sea sediment of East Pacific Ocean.</title>
        <authorList>
            <person name="Yang J."/>
            <person name="Lai Q."/>
            <person name="Shao Z."/>
        </authorList>
    </citation>
    <scope>NUCLEOTIDE SEQUENCE [LARGE SCALE GENOMIC DNA]</scope>
    <source>
        <strain evidence="2 3">YPA3-1-1</strain>
    </source>
</reference>
<organism evidence="2 3">
    <name type="scientific">Chengkuizengella marina</name>
    <dbReference type="NCBI Taxonomy" id="2507566"/>
    <lineage>
        <taxon>Bacteria</taxon>
        <taxon>Bacillati</taxon>
        <taxon>Bacillota</taxon>
        <taxon>Bacilli</taxon>
        <taxon>Bacillales</taxon>
        <taxon>Paenibacillaceae</taxon>
        <taxon>Chengkuizengella</taxon>
    </lineage>
</organism>
<dbReference type="InterPro" id="IPR003754">
    <property type="entry name" value="4pyrrol_synth_uPrphyn_synth"/>
</dbReference>
<keyword evidence="3" id="KW-1185">Reference proteome</keyword>
<evidence type="ECO:0000313" key="2">
    <source>
        <dbReference type="EMBL" id="NBI28951.1"/>
    </source>
</evidence>
<dbReference type="OrthoDB" id="9775656at2"/>
<protein>
    <submittedName>
        <fullName evidence="2">Uroporphyrinogen-III synthase</fullName>
        <ecNumber evidence="2">4.2.1.75</ecNumber>
    </submittedName>
</protein>